<evidence type="ECO:0000313" key="4">
    <source>
        <dbReference type="Ensembl" id="ENSSOCP00000016152.1"/>
    </source>
</evidence>
<evidence type="ECO:0000256" key="1">
    <source>
        <dbReference type="ARBA" id="ARBA00010251"/>
    </source>
</evidence>
<evidence type="ECO:0000259" key="3">
    <source>
        <dbReference type="Pfam" id="PF26086"/>
    </source>
</evidence>
<dbReference type="PANTHER" id="PTHR14392">
    <property type="entry name" value="NIBAN FAMILY MEMBER"/>
    <property type="match status" value="1"/>
</dbReference>
<protein>
    <recommendedName>
        <fullName evidence="3">Niban 1/2/3 domain-containing protein</fullName>
    </recommendedName>
</protein>
<dbReference type="InterPro" id="IPR059060">
    <property type="entry name" value="Niban_1/2/3_dom"/>
</dbReference>
<evidence type="ECO:0000256" key="2">
    <source>
        <dbReference type="SAM" id="MobiDB-lite"/>
    </source>
</evidence>
<dbReference type="Pfam" id="PF26089">
    <property type="entry name" value="PH_Niban2"/>
    <property type="match status" value="1"/>
</dbReference>
<comment type="similarity">
    <text evidence="1">Belongs to the Niban family.</text>
</comment>
<feature type="compositionally biased region" description="Gly residues" evidence="2">
    <location>
        <begin position="123"/>
        <end position="135"/>
    </location>
</feature>
<dbReference type="PANTHER" id="PTHR14392:SF4">
    <property type="entry name" value="PROTEIN NIBAN 3"/>
    <property type="match status" value="1"/>
</dbReference>
<sequence>MNFLPWFHLSSRQKKRRADATVKNFVPHYRRQLAAALLRRVSGELEPPGSAAPQLLPSQVRARPDVVRFPPRGGSPFADALGEFPLFLCHPFRRHFCFRAGSAGARRAWRAALGDALRCRGTGESGGSSGGGDGASRGSPRGGQEPLAAFVLTRDHFSPGNGNTSKSCASCLSFLLPLSGLPTLLATQFLQEVYTLVLDEISSEFEGFQEEKEKLRIELEKKIRPDVDQMLTLKEQIASELQAVVRSPAESCCARGVEPDLACALEELLRPLGAGVEAVRSLFARRAEEMPDAMRPCYEEADLYRESLRGLEERFGFRGVTSLVLGAQDLMQQVRGDARGGADAAGWLQPQPLAPHFLPGLPKKQEFDYDSSSARERFAQEWLLRIFLPFLLKHLEAGCKLELPRYESFVFADFSGVINLENIYEETVLAVLQQAVSKGEGAASPRPEHPPSKYFQSPSRRCRVSADSGGFFEPLNSDFHVCTFKFLSRCCPRSVPESQGRMIFFLPVFFPSPLAGWNL</sequence>
<accession>A0A8D0FF34</accession>
<proteinExistence type="inferred from homology"/>
<reference evidence="4" key="1">
    <citation type="submission" date="2025-08" db="UniProtKB">
        <authorList>
            <consortium name="Ensembl"/>
        </authorList>
    </citation>
    <scope>IDENTIFICATION</scope>
</reference>
<dbReference type="Pfam" id="PF26086">
    <property type="entry name" value="Niban2"/>
    <property type="match status" value="1"/>
</dbReference>
<dbReference type="InterPro" id="IPR026088">
    <property type="entry name" value="Niban-like"/>
</dbReference>
<feature type="region of interest" description="Disordered" evidence="2">
    <location>
        <begin position="121"/>
        <end position="144"/>
    </location>
</feature>
<organism evidence="4 5">
    <name type="scientific">Strix occidentalis caurina</name>
    <name type="common">northern spotted owl</name>
    <dbReference type="NCBI Taxonomy" id="311401"/>
    <lineage>
        <taxon>Eukaryota</taxon>
        <taxon>Metazoa</taxon>
        <taxon>Chordata</taxon>
        <taxon>Craniata</taxon>
        <taxon>Vertebrata</taxon>
        <taxon>Euteleostomi</taxon>
        <taxon>Archelosauria</taxon>
        <taxon>Archosauria</taxon>
        <taxon>Dinosauria</taxon>
        <taxon>Saurischia</taxon>
        <taxon>Theropoda</taxon>
        <taxon>Coelurosauria</taxon>
        <taxon>Aves</taxon>
        <taxon>Neognathae</taxon>
        <taxon>Neoaves</taxon>
        <taxon>Telluraves</taxon>
        <taxon>Strigiformes</taxon>
        <taxon>Strigidae</taxon>
        <taxon>Strix</taxon>
    </lineage>
</organism>
<evidence type="ECO:0000313" key="5">
    <source>
        <dbReference type="Proteomes" id="UP000694551"/>
    </source>
</evidence>
<name>A0A8D0FF34_STROC</name>
<dbReference type="Ensembl" id="ENSSOCT00000016568.1">
    <property type="protein sequence ID" value="ENSSOCP00000016152.1"/>
    <property type="gene ID" value="ENSSOCG00000012070.1"/>
</dbReference>
<reference evidence="4" key="2">
    <citation type="submission" date="2025-09" db="UniProtKB">
        <authorList>
            <consortium name="Ensembl"/>
        </authorList>
    </citation>
    <scope>IDENTIFICATION</scope>
</reference>
<dbReference type="AlphaFoldDB" id="A0A8D0FF34"/>
<feature type="domain" description="Niban 1/2/3" evidence="3">
    <location>
        <begin position="291"/>
        <end position="337"/>
    </location>
</feature>
<dbReference type="Proteomes" id="UP000694551">
    <property type="component" value="Unplaced"/>
</dbReference>
<keyword evidence="5" id="KW-1185">Reference proteome</keyword>